<dbReference type="AlphaFoldDB" id="A0A1C2JEA1"/>
<protein>
    <submittedName>
        <fullName evidence="1">Uncharacterized protein</fullName>
    </submittedName>
</protein>
<evidence type="ECO:0000313" key="1">
    <source>
        <dbReference type="EMBL" id="OCX70432.1"/>
    </source>
</evidence>
<accession>A0A1C2JEA1</accession>
<gene>
    <name evidence="1" type="ORF">A6M23_14045</name>
</gene>
<keyword evidence="2" id="KW-1185">Reference proteome</keyword>
<dbReference type="RefSeq" id="WP_065973857.1">
    <property type="nucleotide sequence ID" value="NZ_LWRY01000164.1"/>
</dbReference>
<dbReference type="OrthoDB" id="9943721at2"/>
<dbReference type="Proteomes" id="UP000095008">
    <property type="component" value="Unassembled WGS sequence"/>
</dbReference>
<name>A0A1C2JEA1_ACITH</name>
<proteinExistence type="predicted"/>
<comment type="caution">
    <text evidence="1">The sequence shown here is derived from an EMBL/GenBank/DDBJ whole genome shotgun (WGS) entry which is preliminary data.</text>
</comment>
<reference evidence="1" key="1">
    <citation type="journal article" date="2016" name="Int. J. Mol. Sci.">
        <title>Comparative genomics of the extreme acidophile Acidithiobacillus thiooxidans reveals intraspecific divergence and niche adaptation.</title>
        <authorList>
            <person name="Zhang X."/>
            <person name="Feng X."/>
            <person name="Tao J."/>
            <person name="Ma L."/>
            <person name="Xiao Y."/>
            <person name="Liang Y."/>
            <person name="Liu X."/>
            <person name="Yin H."/>
        </authorList>
    </citation>
    <scope>NUCLEOTIDE SEQUENCE [LARGE SCALE GENOMIC DNA]</scope>
    <source>
        <strain evidence="1">DXS-W</strain>
    </source>
</reference>
<evidence type="ECO:0000313" key="2">
    <source>
        <dbReference type="Proteomes" id="UP000095008"/>
    </source>
</evidence>
<dbReference type="EMBL" id="LWRY01000164">
    <property type="protein sequence ID" value="OCX70432.1"/>
    <property type="molecule type" value="Genomic_DNA"/>
</dbReference>
<organism evidence="1 2">
    <name type="scientific">Acidithiobacillus thiooxidans</name>
    <name type="common">Thiobacillus thiooxidans</name>
    <dbReference type="NCBI Taxonomy" id="930"/>
    <lineage>
        <taxon>Bacteria</taxon>
        <taxon>Pseudomonadati</taxon>
        <taxon>Pseudomonadota</taxon>
        <taxon>Acidithiobacillia</taxon>
        <taxon>Acidithiobacillales</taxon>
        <taxon>Acidithiobacillaceae</taxon>
        <taxon>Acidithiobacillus</taxon>
    </lineage>
</organism>
<sequence length="108" mass="12636">MKKLIRLIAEAKELDDCKMILQLVVEDENLVAQEHFGYQNEEGDIYPFILYAPDSTHEVMQKMEFGACCENVATTNLFTKRIIVGEYFTLIEDKDEYTYQITHVTEMM</sequence>